<reference evidence="2" key="1">
    <citation type="submission" date="2013-05" db="EMBL/GenBank/DDBJ databases">
        <authorList>
            <person name="Yim A.K.Y."/>
            <person name="Chan T.F."/>
            <person name="Ji K.M."/>
            <person name="Liu X.Y."/>
            <person name="Zhou J.W."/>
            <person name="Li R.Q."/>
            <person name="Yang K.Y."/>
            <person name="Li J."/>
            <person name="Li M."/>
            <person name="Law P.T.W."/>
            <person name="Wu Y.L."/>
            <person name="Cai Z.L."/>
            <person name="Qin H."/>
            <person name="Bao Y."/>
            <person name="Leung R.K.K."/>
            <person name="Ng P.K.S."/>
            <person name="Zou J."/>
            <person name="Zhong X.J."/>
            <person name="Ran P.X."/>
            <person name="Zhong N.S."/>
            <person name="Liu Z.G."/>
            <person name="Tsui S.K.W."/>
        </authorList>
    </citation>
    <scope>NUCLEOTIDE SEQUENCE</scope>
    <source>
        <strain evidence="2">Derf</strain>
        <tissue evidence="2">Whole organism</tissue>
    </source>
</reference>
<comment type="caution">
    <text evidence="2">The sequence shown here is derived from an EMBL/GenBank/DDBJ whole genome shotgun (WGS) entry which is preliminary data.</text>
</comment>
<gene>
    <name evidence="2" type="ORF">DERF_011481</name>
</gene>
<keyword evidence="3" id="KW-1185">Reference proteome</keyword>
<protein>
    <submittedName>
        <fullName evidence="2">Uncharacterized protein</fullName>
    </submittedName>
</protein>
<evidence type="ECO:0000256" key="1">
    <source>
        <dbReference type="SAM" id="MobiDB-lite"/>
    </source>
</evidence>
<accession>A0A922HUM7</accession>
<feature type="non-terminal residue" evidence="2">
    <location>
        <position position="1"/>
    </location>
</feature>
<dbReference type="AlphaFoldDB" id="A0A922HUM7"/>
<name>A0A922HUM7_DERFA</name>
<dbReference type="EMBL" id="ASGP02000005">
    <property type="protein sequence ID" value="KAH9506764.1"/>
    <property type="molecule type" value="Genomic_DNA"/>
</dbReference>
<feature type="compositionally biased region" description="Low complexity" evidence="1">
    <location>
        <begin position="1"/>
        <end position="12"/>
    </location>
</feature>
<feature type="region of interest" description="Disordered" evidence="1">
    <location>
        <begin position="1"/>
        <end position="21"/>
    </location>
</feature>
<sequence>SRQPQNRPQQSRITQNRPQQSLIDVDIGVDIGQYQRSERRCLARRRHTERMRLLRQQQQELVTTVMDLCNLLQNPARGPPPFFDK</sequence>
<organism evidence="2 3">
    <name type="scientific">Dermatophagoides farinae</name>
    <name type="common">American house dust mite</name>
    <dbReference type="NCBI Taxonomy" id="6954"/>
    <lineage>
        <taxon>Eukaryota</taxon>
        <taxon>Metazoa</taxon>
        <taxon>Ecdysozoa</taxon>
        <taxon>Arthropoda</taxon>
        <taxon>Chelicerata</taxon>
        <taxon>Arachnida</taxon>
        <taxon>Acari</taxon>
        <taxon>Acariformes</taxon>
        <taxon>Sarcoptiformes</taxon>
        <taxon>Astigmata</taxon>
        <taxon>Psoroptidia</taxon>
        <taxon>Analgoidea</taxon>
        <taxon>Pyroglyphidae</taxon>
        <taxon>Dermatophagoidinae</taxon>
        <taxon>Dermatophagoides</taxon>
    </lineage>
</organism>
<evidence type="ECO:0000313" key="3">
    <source>
        <dbReference type="Proteomes" id="UP000790347"/>
    </source>
</evidence>
<proteinExistence type="predicted"/>
<evidence type="ECO:0000313" key="2">
    <source>
        <dbReference type="EMBL" id="KAH9506764.1"/>
    </source>
</evidence>
<dbReference type="Proteomes" id="UP000790347">
    <property type="component" value="Unassembled WGS sequence"/>
</dbReference>
<reference evidence="2" key="2">
    <citation type="journal article" date="2022" name="Res Sq">
        <title>Comparative Genomics Reveals Insights into the Divergent Evolution of Astigmatic Mites and Household Pest Adaptations.</title>
        <authorList>
            <person name="Xiong Q."/>
            <person name="Wan A.T.-Y."/>
            <person name="Liu X.-Y."/>
            <person name="Fung C.S.-H."/>
            <person name="Xiao X."/>
            <person name="Malainual N."/>
            <person name="Hou J."/>
            <person name="Wang L."/>
            <person name="Wang M."/>
            <person name="Yang K."/>
            <person name="Cui Y."/>
            <person name="Leung E."/>
            <person name="Nong W."/>
            <person name="Shin S.-K."/>
            <person name="Au S."/>
            <person name="Jeong K.Y."/>
            <person name="Chew F.T."/>
            <person name="Hui J."/>
            <person name="Leung T.F."/>
            <person name="Tungtrongchitr A."/>
            <person name="Zhong N."/>
            <person name="Liu Z."/>
            <person name="Tsui S."/>
        </authorList>
    </citation>
    <scope>NUCLEOTIDE SEQUENCE</scope>
    <source>
        <strain evidence="2">Derf</strain>
        <tissue evidence="2">Whole organism</tissue>
    </source>
</reference>